<evidence type="ECO:0000256" key="1">
    <source>
        <dbReference type="ARBA" id="ARBA00022450"/>
    </source>
</evidence>
<evidence type="ECO:0000313" key="6">
    <source>
        <dbReference type="Proteomes" id="UP000070121"/>
    </source>
</evidence>
<dbReference type="SUPFAM" id="SSF55048">
    <property type="entry name" value="Probable ACP-binding domain of malonyl-CoA ACP transacylase"/>
    <property type="match status" value="1"/>
</dbReference>
<protein>
    <submittedName>
        <fullName evidence="5">Polyketide synthase</fullName>
    </submittedName>
</protein>
<dbReference type="GO" id="GO:0004312">
    <property type="term" value="F:fatty acid synthase activity"/>
    <property type="evidence" value="ECO:0007669"/>
    <property type="project" value="TreeGrafter"/>
</dbReference>
<dbReference type="InterPro" id="IPR050091">
    <property type="entry name" value="PKS_NRPS_Biosynth_Enz"/>
</dbReference>
<dbReference type="InterPro" id="IPR016035">
    <property type="entry name" value="Acyl_Trfase/lysoPLipase"/>
</dbReference>
<evidence type="ECO:0000313" key="5">
    <source>
        <dbReference type="EMBL" id="KXH59278.1"/>
    </source>
</evidence>
<keyword evidence="2" id="KW-0597">Phosphoprotein</keyword>
<dbReference type="InterPro" id="IPR001227">
    <property type="entry name" value="Ac_transferase_dom_sf"/>
</dbReference>
<dbReference type="GO" id="GO:0044550">
    <property type="term" value="P:secondary metabolite biosynthetic process"/>
    <property type="evidence" value="ECO:0007669"/>
    <property type="project" value="TreeGrafter"/>
</dbReference>
<dbReference type="SUPFAM" id="SSF53901">
    <property type="entry name" value="Thiolase-like"/>
    <property type="match status" value="1"/>
</dbReference>
<proteinExistence type="predicted"/>
<dbReference type="AlphaFoldDB" id="A0A135UFX2"/>
<feature type="compositionally biased region" description="Acidic residues" evidence="3">
    <location>
        <begin position="1"/>
        <end position="11"/>
    </location>
</feature>
<dbReference type="Pfam" id="PF00698">
    <property type="entry name" value="Acyl_transf_1"/>
    <property type="match status" value="1"/>
</dbReference>
<dbReference type="EMBL" id="JFFI01001528">
    <property type="protein sequence ID" value="KXH59278.1"/>
    <property type="molecule type" value="Genomic_DNA"/>
</dbReference>
<keyword evidence="1" id="KW-0596">Phosphopantetheine</keyword>
<dbReference type="OrthoDB" id="329835at2759"/>
<reference evidence="5 6" key="1">
    <citation type="submission" date="2014-02" db="EMBL/GenBank/DDBJ databases">
        <title>The genome sequence of Colletotrichum salicis CBS 607.94.</title>
        <authorList>
            <person name="Baroncelli R."/>
            <person name="Thon M.R."/>
        </authorList>
    </citation>
    <scope>NUCLEOTIDE SEQUENCE [LARGE SCALE GENOMIC DNA]</scope>
    <source>
        <strain evidence="5 6">CBS 607.94</strain>
    </source>
</reference>
<feature type="compositionally biased region" description="Basic and acidic residues" evidence="3">
    <location>
        <begin position="12"/>
        <end position="23"/>
    </location>
</feature>
<keyword evidence="6" id="KW-1185">Reference proteome</keyword>
<dbReference type="InterPro" id="IPR014043">
    <property type="entry name" value="Acyl_transferase_dom"/>
</dbReference>
<dbReference type="InterPro" id="IPR016039">
    <property type="entry name" value="Thiolase-like"/>
</dbReference>
<dbReference type="SUPFAM" id="SSF52151">
    <property type="entry name" value="FabD/lysophospholipase-like"/>
    <property type="match status" value="1"/>
</dbReference>
<dbReference type="Gene3D" id="3.40.366.10">
    <property type="entry name" value="Malonyl-Coenzyme A Acyl Carrier Protein, domain 2"/>
    <property type="match status" value="1"/>
</dbReference>
<dbReference type="GO" id="GO:0006633">
    <property type="term" value="P:fatty acid biosynthetic process"/>
    <property type="evidence" value="ECO:0007669"/>
    <property type="project" value="TreeGrafter"/>
</dbReference>
<dbReference type="InterPro" id="IPR032821">
    <property type="entry name" value="PKS_assoc"/>
</dbReference>
<evidence type="ECO:0000256" key="3">
    <source>
        <dbReference type="SAM" id="MobiDB-lite"/>
    </source>
</evidence>
<dbReference type="SMART" id="SM00827">
    <property type="entry name" value="PKS_AT"/>
    <property type="match status" value="1"/>
</dbReference>
<dbReference type="Proteomes" id="UP000070121">
    <property type="component" value="Unassembled WGS sequence"/>
</dbReference>
<feature type="region of interest" description="Disordered" evidence="3">
    <location>
        <begin position="1"/>
        <end position="23"/>
    </location>
</feature>
<comment type="caution">
    <text evidence="5">The sequence shown here is derived from an EMBL/GenBank/DDBJ whole genome shotgun (WGS) entry which is preliminary data.</text>
</comment>
<evidence type="ECO:0000259" key="4">
    <source>
        <dbReference type="SMART" id="SM00827"/>
    </source>
</evidence>
<organism evidence="5 6">
    <name type="scientific">Colletotrichum salicis</name>
    <dbReference type="NCBI Taxonomy" id="1209931"/>
    <lineage>
        <taxon>Eukaryota</taxon>
        <taxon>Fungi</taxon>
        <taxon>Dikarya</taxon>
        <taxon>Ascomycota</taxon>
        <taxon>Pezizomycotina</taxon>
        <taxon>Sordariomycetes</taxon>
        <taxon>Hypocreomycetidae</taxon>
        <taxon>Glomerellales</taxon>
        <taxon>Glomerellaceae</taxon>
        <taxon>Colletotrichum</taxon>
        <taxon>Colletotrichum acutatum species complex</taxon>
    </lineage>
</organism>
<dbReference type="PANTHER" id="PTHR43775:SF37">
    <property type="entry name" value="SI:DKEY-61P9.11"/>
    <property type="match status" value="1"/>
</dbReference>
<dbReference type="InterPro" id="IPR016036">
    <property type="entry name" value="Malonyl_transacylase_ACP-bd"/>
</dbReference>
<feature type="domain" description="Malonyl-CoA:ACP transacylase (MAT)" evidence="4">
    <location>
        <begin position="268"/>
        <end position="508"/>
    </location>
</feature>
<evidence type="ECO:0000256" key="2">
    <source>
        <dbReference type="ARBA" id="ARBA00022553"/>
    </source>
</evidence>
<dbReference type="PANTHER" id="PTHR43775">
    <property type="entry name" value="FATTY ACID SYNTHASE"/>
    <property type="match status" value="1"/>
</dbReference>
<dbReference type="Gene3D" id="3.40.47.10">
    <property type="match status" value="1"/>
</dbReference>
<gene>
    <name evidence="5" type="ORF">CSAL01_10308</name>
</gene>
<dbReference type="Pfam" id="PF16197">
    <property type="entry name" value="KAsynt_C_assoc"/>
    <property type="match status" value="1"/>
</dbReference>
<sequence>MDPEDGYDDEVEARSRGTSEQKIDEIDSRLNEAADLLKSVHDKLKTDPVAPYHTPTSTFMSRSIESGSSPEMVMEGESSLAAQFSFAEDFIEEVAKTDFLRTSGFKMTESLENLSNIFDRPNPKIPFEEKNLRVPLEPTPWPEDRTGRVSVNSFKIGGANAHVVIESAAAFLGRLERPSVPDPMSSIWNQAQLMTYSANTADSLRRQVVNNQRYIAKHTEILNDIAYTLAARRAQLPQRAFSIMENGIELNTSTLVKAPSTPNDLALVFTGQGAQWPGMALELMLSNRVFAQSIRHMDKVLRLLPDGPSWALIEELNKPKESSRLQEVCISQPLCTVVQIALVDTIRATAGIKPFAVVGHSSGEMAAVYACGKLTSNETIVAAYYRGIVSSEVTKSGAMAAVGLGRTEVNPFLRLGVGIACENSPSSVTISGNAHIIESVLTQIREAKPDDLARLLKVDTAYHSHHMQEVGDRYLTLMSLSDWKSNSTSRLGSAGVKYEWIPTAHPTYGWNLPFTYHVESVNTEN</sequence>
<accession>A0A135UFX2</accession>
<name>A0A135UFX2_9PEZI</name>
<dbReference type="Gene3D" id="3.30.70.3290">
    <property type="match status" value="1"/>
</dbReference>
<dbReference type="STRING" id="1209931.A0A135UFX2"/>